<sequence>MVLIYSEIIIYIIYARFGYLSFKALKAAGEDLLHIRKKVLLEWVACTCLLYYKDLLDYFFESWIPWFYLWKSILISILLIEKSIAIKILFKFQNHIDRIETIIDKTQYALYSCLNFLFYPILISLLSSFKWIIQAATDDQKKEIDSIVDSYLLLIRRAKTKQLAMIDSSKKTKLRPPSPDPPSQSQRSKSPIKTAWKTKVQMQLKKGSNRFFAFNIWFDLKKKHIIWRAEGDDKTISDEIVSCKIKDYENLLLEVVLTNSTKLFKFYDIKSLNTWEGFLQRQCSI</sequence>
<keyword evidence="2" id="KW-0472">Membrane</keyword>
<keyword evidence="2" id="KW-1133">Transmembrane helix</keyword>
<accession>A0AAU9IM00</accession>
<organism evidence="3 4">
    <name type="scientific">Blepharisma stoltei</name>
    <dbReference type="NCBI Taxonomy" id="1481888"/>
    <lineage>
        <taxon>Eukaryota</taxon>
        <taxon>Sar</taxon>
        <taxon>Alveolata</taxon>
        <taxon>Ciliophora</taxon>
        <taxon>Postciliodesmatophora</taxon>
        <taxon>Heterotrichea</taxon>
        <taxon>Heterotrichida</taxon>
        <taxon>Blepharismidae</taxon>
        <taxon>Blepharisma</taxon>
    </lineage>
</organism>
<dbReference type="Proteomes" id="UP001162131">
    <property type="component" value="Unassembled WGS sequence"/>
</dbReference>
<feature type="region of interest" description="Disordered" evidence="1">
    <location>
        <begin position="166"/>
        <end position="192"/>
    </location>
</feature>
<evidence type="ECO:0000256" key="2">
    <source>
        <dbReference type="SAM" id="Phobius"/>
    </source>
</evidence>
<evidence type="ECO:0000313" key="3">
    <source>
        <dbReference type="EMBL" id="CAG9314217.1"/>
    </source>
</evidence>
<feature type="transmembrane region" description="Helical" evidence="2">
    <location>
        <begin position="108"/>
        <end position="133"/>
    </location>
</feature>
<evidence type="ECO:0000313" key="4">
    <source>
        <dbReference type="Proteomes" id="UP001162131"/>
    </source>
</evidence>
<proteinExistence type="predicted"/>
<protein>
    <submittedName>
        <fullName evidence="3">Uncharacterized protein</fullName>
    </submittedName>
</protein>
<reference evidence="3" key="1">
    <citation type="submission" date="2021-09" db="EMBL/GenBank/DDBJ databases">
        <authorList>
            <consortium name="AG Swart"/>
            <person name="Singh M."/>
            <person name="Singh A."/>
            <person name="Seah K."/>
            <person name="Emmerich C."/>
        </authorList>
    </citation>
    <scope>NUCLEOTIDE SEQUENCE</scope>
    <source>
        <strain evidence="3">ATCC30299</strain>
    </source>
</reference>
<evidence type="ECO:0000256" key="1">
    <source>
        <dbReference type="SAM" id="MobiDB-lite"/>
    </source>
</evidence>
<name>A0AAU9IM00_9CILI</name>
<gene>
    <name evidence="3" type="ORF">BSTOLATCC_MIC10013</name>
</gene>
<comment type="caution">
    <text evidence="3">The sequence shown here is derived from an EMBL/GenBank/DDBJ whole genome shotgun (WGS) entry which is preliminary data.</text>
</comment>
<dbReference type="EMBL" id="CAJZBQ010000011">
    <property type="protein sequence ID" value="CAG9314217.1"/>
    <property type="molecule type" value="Genomic_DNA"/>
</dbReference>
<keyword evidence="2" id="KW-0812">Transmembrane</keyword>
<keyword evidence="4" id="KW-1185">Reference proteome</keyword>
<feature type="transmembrane region" description="Helical" evidence="2">
    <location>
        <begin position="63"/>
        <end position="80"/>
    </location>
</feature>
<dbReference type="AlphaFoldDB" id="A0AAU9IM00"/>